<feature type="compositionally biased region" description="Low complexity" evidence="5">
    <location>
        <begin position="339"/>
        <end position="348"/>
    </location>
</feature>
<evidence type="ECO:0000256" key="2">
    <source>
        <dbReference type="ARBA" id="ARBA00022478"/>
    </source>
</evidence>
<accession>A0A0C3QUQ9</accession>
<keyword evidence="3" id="KW-0804">Transcription</keyword>
<organism evidence="7 8">
    <name type="scientific">Tulasnella calospora MUT 4182</name>
    <dbReference type="NCBI Taxonomy" id="1051891"/>
    <lineage>
        <taxon>Eukaryota</taxon>
        <taxon>Fungi</taxon>
        <taxon>Dikarya</taxon>
        <taxon>Basidiomycota</taxon>
        <taxon>Agaricomycotina</taxon>
        <taxon>Agaricomycetes</taxon>
        <taxon>Cantharellales</taxon>
        <taxon>Tulasnellaceae</taxon>
        <taxon>Tulasnella</taxon>
    </lineage>
</organism>
<dbReference type="GO" id="GO:0006362">
    <property type="term" value="P:transcription elongation by RNA polymerase I"/>
    <property type="evidence" value="ECO:0007669"/>
    <property type="project" value="TreeGrafter"/>
</dbReference>
<comment type="subcellular location">
    <subcellularLocation>
        <location evidence="1">Nucleus</location>
    </subcellularLocation>
</comment>
<evidence type="ECO:0000259" key="6">
    <source>
        <dbReference type="Pfam" id="PF17875"/>
    </source>
</evidence>
<dbReference type="Proteomes" id="UP000054248">
    <property type="component" value="Unassembled WGS sequence"/>
</dbReference>
<dbReference type="PANTHER" id="PTHR12709">
    <property type="entry name" value="DNA-DIRECTED RNA POLYMERASE II, III"/>
    <property type="match status" value="1"/>
</dbReference>
<feature type="domain" description="RPA43 OB" evidence="6">
    <location>
        <begin position="154"/>
        <end position="287"/>
    </location>
</feature>
<keyword evidence="2" id="KW-0240">DNA-directed RNA polymerase</keyword>
<dbReference type="GO" id="GO:0006352">
    <property type="term" value="P:DNA-templated transcription initiation"/>
    <property type="evidence" value="ECO:0007669"/>
    <property type="project" value="InterPro"/>
</dbReference>
<dbReference type="PANTHER" id="PTHR12709:SF5">
    <property type="entry name" value="DNA-DIRECTED RNA POLYMERASE I SUBUNIT RPA43"/>
    <property type="match status" value="1"/>
</dbReference>
<keyword evidence="8" id="KW-1185">Reference proteome</keyword>
<dbReference type="AlphaFoldDB" id="A0A0C3QUQ9"/>
<gene>
    <name evidence="7" type="ORF">M407DRAFT_66977</name>
</gene>
<evidence type="ECO:0000313" key="8">
    <source>
        <dbReference type="Proteomes" id="UP000054248"/>
    </source>
</evidence>
<evidence type="ECO:0000256" key="5">
    <source>
        <dbReference type="SAM" id="MobiDB-lite"/>
    </source>
</evidence>
<feature type="compositionally biased region" description="Basic residues" evidence="5">
    <location>
        <begin position="33"/>
        <end position="46"/>
    </location>
</feature>
<reference evidence="8" key="2">
    <citation type="submission" date="2015-01" db="EMBL/GenBank/DDBJ databases">
        <title>Evolutionary Origins and Diversification of the Mycorrhizal Mutualists.</title>
        <authorList>
            <consortium name="DOE Joint Genome Institute"/>
            <consortium name="Mycorrhizal Genomics Consortium"/>
            <person name="Kohler A."/>
            <person name="Kuo A."/>
            <person name="Nagy L.G."/>
            <person name="Floudas D."/>
            <person name="Copeland A."/>
            <person name="Barry K.W."/>
            <person name="Cichocki N."/>
            <person name="Veneault-Fourrey C."/>
            <person name="LaButti K."/>
            <person name="Lindquist E.A."/>
            <person name="Lipzen A."/>
            <person name="Lundell T."/>
            <person name="Morin E."/>
            <person name="Murat C."/>
            <person name="Riley R."/>
            <person name="Ohm R."/>
            <person name="Sun H."/>
            <person name="Tunlid A."/>
            <person name="Henrissat B."/>
            <person name="Grigoriev I.V."/>
            <person name="Hibbett D.S."/>
            <person name="Martin F."/>
        </authorList>
    </citation>
    <scope>NUCLEOTIDE SEQUENCE [LARGE SCALE GENOMIC DNA]</scope>
    <source>
        <strain evidence="8">MUT 4182</strain>
    </source>
</reference>
<dbReference type="HOGENOM" id="CLU_052539_2_0_1"/>
<feature type="compositionally biased region" description="Basic residues" evidence="5">
    <location>
        <begin position="328"/>
        <end position="338"/>
    </location>
</feature>
<dbReference type="GO" id="GO:0005736">
    <property type="term" value="C:RNA polymerase I complex"/>
    <property type="evidence" value="ECO:0007669"/>
    <property type="project" value="TreeGrafter"/>
</dbReference>
<dbReference type="STRING" id="1051891.A0A0C3QUQ9"/>
<feature type="region of interest" description="Disordered" evidence="5">
    <location>
        <begin position="1"/>
        <end position="72"/>
    </location>
</feature>
<proteinExistence type="predicted"/>
<protein>
    <recommendedName>
        <fullName evidence="6">RPA43 OB domain-containing protein</fullName>
    </recommendedName>
</protein>
<dbReference type="OrthoDB" id="10250504at2759"/>
<evidence type="ECO:0000256" key="1">
    <source>
        <dbReference type="ARBA" id="ARBA00004123"/>
    </source>
</evidence>
<feature type="compositionally biased region" description="Basic and acidic residues" evidence="5">
    <location>
        <begin position="22"/>
        <end position="32"/>
    </location>
</feature>
<dbReference type="Pfam" id="PF17875">
    <property type="entry name" value="RPA43_OB"/>
    <property type="match status" value="1"/>
</dbReference>
<feature type="compositionally biased region" description="Polar residues" evidence="5">
    <location>
        <begin position="1"/>
        <end position="12"/>
    </location>
</feature>
<name>A0A0C3QUQ9_9AGAM</name>
<dbReference type="InterPro" id="IPR045113">
    <property type="entry name" value="Rpb7-like"/>
</dbReference>
<feature type="compositionally biased region" description="Acidic residues" evidence="5">
    <location>
        <begin position="312"/>
        <end position="321"/>
    </location>
</feature>
<dbReference type="EMBL" id="KN822956">
    <property type="protein sequence ID" value="KIO32229.1"/>
    <property type="molecule type" value="Genomic_DNA"/>
</dbReference>
<feature type="region of interest" description="Disordered" evidence="5">
    <location>
        <begin position="291"/>
        <end position="363"/>
    </location>
</feature>
<sequence>MATTAVNGSTSSPHKHKKRKERPSDSHLAKESHQHKKKKSKDKHRHAELDVAAPEVVSHHVSKKKGKRKMEDGESAFAVVSASIRLSIPPVFAAKPLAGVEEMLDSMVMKHIPSLKGVVLSHSNIQFLDEAAQILNECPFSICNVGFDALVWSPRVGMRLTGQVILFSPDHIALLVNRTFNVSIPARHIPDDEYEFDYQANEVDGPINGVGERNRKVPEEMEGDETLKDSASSQHEPAVDDPQIDAMGRWVKRNTCERVGGPNLMVEFTVVGMILANQMISLIGSLQPDPLDPRHSEVAAPSPGPHPVEPASEFEEEEEELPPPPPPVKKKKKDKKSKGSSGSKPSASRNSDDDLPELPKPRP</sequence>
<evidence type="ECO:0000256" key="4">
    <source>
        <dbReference type="ARBA" id="ARBA00023242"/>
    </source>
</evidence>
<evidence type="ECO:0000256" key="3">
    <source>
        <dbReference type="ARBA" id="ARBA00023163"/>
    </source>
</evidence>
<dbReference type="Gene3D" id="2.40.50.1060">
    <property type="match status" value="1"/>
</dbReference>
<reference evidence="7 8" key="1">
    <citation type="submission" date="2014-04" db="EMBL/GenBank/DDBJ databases">
        <authorList>
            <consortium name="DOE Joint Genome Institute"/>
            <person name="Kuo A."/>
            <person name="Girlanda M."/>
            <person name="Perotto S."/>
            <person name="Kohler A."/>
            <person name="Nagy L.G."/>
            <person name="Floudas D."/>
            <person name="Copeland A."/>
            <person name="Barry K.W."/>
            <person name="Cichocki N."/>
            <person name="Veneault-Fourrey C."/>
            <person name="LaButti K."/>
            <person name="Lindquist E.A."/>
            <person name="Lipzen A."/>
            <person name="Lundell T."/>
            <person name="Morin E."/>
            <person name="Murat C."/>
            <person name="Sun H."/>
            <person name="Tunlid A."/>
            <person name="Henrissat B."/>
            <person name="Grigoriev I.V."/>
            <person name="Hibbett D.S."/>
            <person name="Martin F."/>
            <person name="Nordberg H.P."/>
            <person name="Cantor M.N."/>
            <person name="Hua S.X."/>
        </authorList>
    </citation>
    <scope>NUCLEOTIDE SEQUENCE [LARGE SCALE GENOMIC DNA]</scope>
    <source>
        <strain evidence="7 8">MUT 4182</strain>
    </source>
</reference>
<evidence type="ECO:0000313" key="7">
    <source>
        <dbReference type="EMBL" id="KIO32229.1"/>
    </source>
</evidence>
<keyword evidence="4" id="KW-0539">Nucleus</keyword>
<dbReference type="CDD" id="cd04328">
    <property type="entry name" value="RNAP_I_Rpa43_N"/>
    <property type="match status" value="1"/>
</dbReference>
<dbReference type="Gene3D" id="3.30.1490.120">
    <property type="entry name" value="RNA polymerase Rpb7-like, N-terminal domain"/>
    <property type="match status" value="1"/>
</dbReference>
<feature type="region of interest" description="Disordered" evidence="5">
    <location>
        <begin position="205"/>
        <end position="245"/>
    </location>
</feature>
<dbReference type="InterPro" id="IPR041178">
    <property type="entry name" value="RPA43_OB"/>
</dbReference>
<dbReference type="InterPro" id="IPR036898">
    <property type="entry name" value="RNA_pol_Rpb7-like_N_sf"/>
</dbReference>
<dbReference type="InterPro" id="IPR041901">
    <property type="entry name" value="RNAP_I_Rpa43_N"/>
</dbReference>